<proteinExistence type="predicted"/>
<evidence type="ECO:0000313" key="1">
    <source>
        <dbReference type="EMBL" id="KAH7923005.1"/>
    </source>
</evidence>
<sequence>MKSRVNTESGSQQLQSMRRRRTHKHRESDPSVSGELNQRRARAQEQAYVITRTCGHVSDISTAAMIIHNVETMKSGVGNRSHTMSTCAVFWGWCRITDKQYWCDSRVPATRMILLTLPRNPCPRSTPSQATHQSWL</sequence>
<organism evidence="1 2">
    <name type="scientific">Leucogyrophana mollusca</name>
    <dbReference type="NCBI Taxonomy" id="85980"/>
    <lineage>
        <taxon>Eukaryota</taxon>
        <taxon>Fungi</taxon>
        <taxon>Dikarya</taxon>
        <taxon>Basidiomycota</taxon>
        <taxon>Agaricomycotina</taxon>
        <taxon>Agaricomycetes</taxon>
        <taxon>Agaricomycetidae</taxon>
        <taxon>Boletales</taxon>
        <taxon>Boletales incertae sedis</taxon>
        <taxon>Leucogyrophana</taxon>
    </lineage>
</organism>
<reference evidence="1" key="1">
    <citation type="journal article" date="2021" name="New Phytol.">
        <title>Evolutionary innovations through gain and loss of genes in the ectomycorrhizal Boletales.</title>
        <authorList>
            <person name="Wu G."/>
            <person name="Miyauchi S."/>
            <person name="Morin E."/>
            <person name="Kuo A."/>
            <person name="Drula E."/>
            <person name="Varga T."/>
            <person name="Kohler A."/>
            <person name="Feng B."/>
            <person name="Cao Y."/>
            <person name="Lipzen A."/>
            <person name="Daum C."/>
            <person name="Hundley H."/>
            <person name="Pangilinan J."/>
            <person name="Johnson J."/>
            <person name="Barry K."/>
            <person name="LaButti K."/>
            <person name="Ng V."/>
            <person name="Ahrendt S."/>
            <person name="Min B."/>
            <person name="Choi I.G."/>
            <person name="Park H."/>
            <person name="Plett J.M."/>
            <person name="Magnuson J."/>
            <person name="Spatafora J.W."/>
            <person name="Nagy L.G."/>
            <person name="Henrissat B."/>
            <person name="Grigoriev I.V."/>
            <person name="Yang Z.L."/>
            <person name="Xu J."/>
            <person name="Martin F.M."/>
        </authorList>
    </citation>
    <scope>NUCLEOTIDE SEQUENCE</scope>
    <source>
        <strain evidence="1">KUC20120723A-06</strain>
    </source>
</reference>
<gene>
    <name evidence="1" type="ORF">BV22DRAFT_1036837</name>
</gene>
<name>A0ACB8BBC1_9AGAM</name>
<evidence type="ECO:0000313" key="2">
    <source>
        <dbReference type="Proteomes" id="UP000790709"/>
    </source>
</evidence>
<dbReference type="Proteomes" id="UP000790709">
    <property type="component" value="Unassembled WGS sequence"/>
</dbReference>
<comment type="caution">
    <text evidence="1">The sequence shown here is derived from an EMBL/GenBank/DDBJ whole genome shotgun (WGS) entry which is preliminary data.</text>
</comment>
<accession>A0ACB8BBC1</accession>
<dbReference type="EMBL" id="MU266465">
    <property type="protein sequence ID" value="KAH7923005.1"/>
    <property type="molecule type" value="Genomic_DNA"/>
</dbReference>
<keyword evidence="2" id="KW-1185">Reference proteome</keyword>
<protein>
    <submittedName>
        <fullName evidence="1">Uncharacterized protein</fullName>
    </submittedName>
</protein>